<dbReference type="Proteomes" id="UP000499080">
    <property type="component" value="Unassembled WGS sequence"/>
</dbReference>
<proteinExistence type="predicted"/>
<comment type="caution">
    <text evidence="1">The sequence shown here is derived from an EMBL/GenBank/DDBJ whole genome shotgun (WGS) entry which is preliminary data.</text>
</comment>
<protein>
    <submittedName>
        <fullName evidence="1">Uncharacterized protein</fullName>
    </submittedName>
</protein>
<keyword evidence="2" id="KW-1185">Reference proteome</keyword>
<accession>A0A4Y2HTI9</accession>
<reference evidence="1 2" key="1">
    <citation type="journal article" date="2019" name="Sci. Rep.">
        <title>Orb-weaving spider Araneus ventricosus genome elucidates the spidroin gene catalogue.</title>
        <authorList>
            <person name="Kono N."/>
            <person name="Nakamura H."/>
            <person name="Ohtoshi R."/>
            <person name="Moran D.A.P."/>
            <person name="Shinohara A."/>
            <person name="Yoshida Y."/>
            <person name="Fujiwara M."/>
            <person name="Mori M."/>
            <person name="Tomita M."/>
            <person name="Arakawa K."/>
        </authorList>
    </citation>
    <scope>NUCLEOTIDE SEQUENCE [LARGE SCALE GENOMIC DNA]</scope>
</reference>
<organism evidence="1 2">
    <name type="scientific">Araneus ventricosus</name>
    <name type="common">Orbweaver spider</name>
    <name type="synonym">Epeira ventricosa</name>
    <dbReference type="NCBI Taxonomy" id="182803"/>
    <lineage>
        <taxon>Eukaryota</taxon>
        <taxon>Metazoa</taxon>
        <taxon>Ecdysozoa</taxon>
        <taxon>Arthropoda</taxon>
        <taxon>Chelicerata</taxon>
        <taxon>Arachnida</taxon>
        <taxon>Araneae</taxon>
        <taxon>Araneomorphae</taxon>
        <taxon>Entelegynae</taxon>
        <taxon>Araneoidea</taxon>
        <taxon>Araneidae</taxon>
        <taxon>Araneus</taxon>
    </lineage>
</organism>
<evidence type="ECO:0000313" key="1">
    <source>
        <dbReference type="EMBL" id="GBM68572.1"/>
    </source>
</evidence>
<dbReference type="AlphaFoldDB" id="A0A4Y2HTI9"/>
<sequence>MRESFVGHPVSAAAFENGVSAECVHTKRAEKCCTFLVGERTSGKGYLQGNAFCSQWVLLIPFYYNSASNLLDTIRRKRPLSVCSNTIILYFMQLDLVKRKLTSFSVNLFNIRLTAQG</sequence>
<gene>
    <name evidence="1" type="ORF">AVEN_82445_1</name>
</gene>
<evidence type="ECO:0000313" key="2">
    <source>
        <dbReference type="Proteomes" id="UP000499080"/>
    </source>
</evidence>
<dbReference type="EMBL" id="BGPR01002150">
    <property type="protein sequence ID" value="GBM68572.1"/>
    <property type="molecule type" value="Genomic_DNA"/>
</dbReference>
<name>A0A4Y2HTI9_ARAVE</name>